<dbReference type="GO" id="GO:0003700">
    <property type="term" value="F:DNA-binding transcription factor activity"/>
    <property type="evidence" value="ECO:0007669"/>
    <property type="project" value="UniProtKB-UniRule"/>
</dbReference>
<protein>
    <recommendedName>
        <fullName evidence="7">HTH-type transcriptional regulator BetI</fullName>
    </recommendedName>
</protein>
<dbReference type="Pfam" id="PF00440">
    <property type="entry name" value="TetR_N"/>
    <property type="match status" value="1"/>
</dbReference>
<dbReference type="InterPro" id="IPR039538">
    <property type="entry name" value="BetI_C"/>
</dbReference>
<evidence type="ECO:0000256" key="2">
    <source>
        <dbReference type="ARBA" id="ARBA00022491"/>
    </source>
</evidence>
<evidence type="ECO:0000313" key="10">
    <source>
        <dbReference type="EMBL" id="PZF76663.1"/>
    </source>
</evidence>
<dbReference type="Proteomes" id="UP000248795">
    <property type="component" value="Unassembled WGS sequence"/>
</dbReference>
<evidence type="ECO:0000256" key="8">
    <source>
        <dbReference type="PROSITE-ProRule" id="PRU00335"/>
    </source>
</evidence>
<dbReference type="NCBIfam" id="NF001978">
    <property type="entry name" value="PRK00767.1"/>
    <property type="match status" value="1"/>
</dbReference>
<dbReference type="InterPro" id="IPR017757">
    <property type="entry name" value="Tscrpt_rep_BetI"/>
</dbReference>
<evidence type="ECO:0000256" key="5">
    <source>
        <dbReference type="ARBA" id="ARBA00023163"/>
    </source>
</evidence>
<evidence type="ECO:0000256" key="7">
    <source>
        <dbReference type="HAMAP-Rule" id="MF_00768"/>
    </source>
</evidence>
<dbReference type="InterPro" id="IPR023772">
    <property type="entry name" value="DNA-bd_HTH_TetR-type_CS"/>
</dbReference>
<accession>A0A2W2C925</accession>
<dbReference type="GO" id="GO:0019285">
    <property type="term" value="P:glycine betaine biosynthetic process from choline"/>
    <property type="evidence" value="ECO:0007669"/>
    <property type="project" value="UniProtKB-UniRule"/>
</dbReference>
<dbReference type="Pfam" id="PF13977">
    <property type="entry name" value="TetR_C_6"/>
    <property type="match status" value="1"/>
</dbReference>
<keyword evidence="4 7" id="KW-0238">DNA-binding</keyword>
<dbReference type="UniPathway" id="UPA00529"/>
<gene>
    <name evidence="7" type="primary">betI</name>
    <name evidence="10" type="ORF">DK847_12790</name>
</gene>
<dbReference type="PROSITE" id="PS50977">
    <property type="entry name" value="HTH_TETR_2"/>
    <property type="match status" value="1"/>
</dbReference>
<dbReference type="PANTHER" id="PTHR30055:SF234">
    <property type="entry name" value="HTH-TYPE TRANSCRIPTIONAL REGULATOR BETI"/>
    <property type="match status" value="1"/>
</dbReference>
<dbReference type="GO" id="GO:0000976">
    <property type="term" value="F:transcription cis-regulatory region binding"/>
    <property type="evidence" value="ECO:0007669"/>
    <property type="project" value="TreeGrafter"/>
</dbReference>
<reference evidence="11" key="1">
    <citation type="submission" date="2018-06" db="EMBL/GenBank/DDBJ databases">
        <title>Aestuariibacter litoralis strain KCTC 52945T.</title>
        <authorList>
            <person name="Li X."/>
            <person name="Salam N."/>
            <person name="Li J.-L."/>
            <person name="Chen Y.-M."/>
            <person name="Yang Z.-W."/>
            <person name="Zhang L.-Y."/>
            <person name="Han M.-X."/>
            <person name="Xiao M."/>
            <person name="Li W.-J."/>
        </authorList>
    </citation>
    <scope>NUCLEOTIDE SEQUENCE [LARGE SCALE GENOMIC DNA]</scope>
    <source>
        <strain evidence="11">KCTC 52945</strain>
    </source>
</reference>
<dbReference type="PANTHER" id="PTHR30055">
    <property type="entry name" value="HTH-TYPE TRANSCRIPTIONAL REGULATOR RUTR"/>
    <property type="match status" value="1"/>
</dbReference>
<dbReference type="HAMAP" id="MF_00768">
    <property type="entry name" value="HTH_type_BetI"/>
    <property type="match status" value="1"/>
</dbReference>
<feature type="DNA-binding region" description="H-T-H motif" evidence="7 8">
    <location>
        <begin position="31"/>
        <end position="50"/>
    </location>
</feature>
<dbReference type="RefSeq" id="WP_111198900.1">
    <property type="nucleotide sequence ID" value="NZ_QKVK01000005.1"/>
</dbReference>
<name>A0A2W2C925_9HYPH</name>
<comment type="function">
    <text evidence="7">Repressor involved in choline regulation of the bet genes.</text>
</comment>
<dbReference type="InterPro" id="IPR001647">
    <property type="entry name" value="HTH_TetR"/>
</dbReference>
<dbReference type="InterPro" id="IPR036271">
    <property type="entry name" value="Tet_transcr_reg_TetR-rel_C_sf"/>
</dbReference>
<dbReference type="GO" id="GO:0045892">
    <property type="term" value="P:negative regulation of DNA-templated transcription"/>
    <property type="evidence" value="ECO:0007669"/>
    <property type="project" value="UniProtKB-UniRule"/>
</dbReference>
<dbReference type="SUPFAM" id="SSF48498">
    <property type="entry name" value="Tetracyclin repressor-like, C-terminal domain"/>
    <property type="match status" value="1"/>
</dbReference>
<keyword evidence="2 7" id="KW-0678">Repressor</keyword>
<sequence length="205" mass="22876">MPKLGMAPIRRKQLVEAAIAAIHVHGFANATVARIAAQAGISSGMVHHYFKDKDELLFATMRHLLAELRADAVARLSRSAEPRERIRAIIDACFGDAQFDEQVFSAWLALYGNARHSPRLMNILSLYHRRLRSSLLHDLRRLVPEVEALRLADGIAAMIDGLWLRYALTGKPENPETPRALTRDYLSAALADTSNTGRGRLNMRS</sequence>
<dbReference type="EMBL" id="QKVK01000005">
    <property type="protein sequence ID" value="PZF76663.1"/>
    <property type="molecule type" value="Genomic_DNA"/>
</dbReference>
<dbReference type="AlphaFoldDB" id="A0A2W2C925"/>
<comment type="function">
    <text evidence="6">Repressor involved in the biosynthesis of the osmoprotectant glycine betaine. It represses transcription of the choline transporter BetT and the genes of BetAB involved in the synthesis of glycine betaine.</text>
</comment>
<evidence type="ECO:0000256" key="4">
    <source>
        <dbReference type="ARBA" id="ARBA00023125"/>
    </source>
</evidence>
<proteinExistence type="inferred from homology"/>
<organism evidence="10 11">
    <name type="scientific">Aestuariivirga litoralis</name>
    <dbReference type="NCBI Taxonomy" id="2650924"/>
    <lineage>
        <taxon>Bacteria</taxon>
        <taxon>Pseudomonadati</taxon>
        <taxon>Pseudomonadota</taxon>
        <taxon>Alphaproteobacteria</taxon>
        <taxon>Hyphomicrobiales</taxon>
        <taxon>Aestuariivirgaceae</taxon>
        <taxon>Aestuariivirga</taxon>
    </lineage>
</organism>
<evidence type="ECO:0000256" key="3">
    <source>
        <dbReference type="ARBA" id="ARBA00023015"/>
    </source>
</evidence>
<comment type="pathway">
    <text evidence="1 7">Amine and polyamine biosynthesis; betaine biosynthesis via choline pathway [regulation].</text>
</comment>
<feature type="domain" description="HTH tetR-type" evidence="9">
    <location>
        <begin position="8"/>
        <end position="68"/>
    </location>
</feature>
<keyword evidence="5 7" id="KW-0804">Transcription</keyword>
<dbReference type="PRINTS" id="PR00455">
    <property type="entry name" value="HTHTETR"/>
</dbReference>
<dbReference type="SUPFAM" id="SSF46689">
    <property type="entry name" value="Homeodomain-like"/>
    <property type="match status" value="1"/>
</dbReference>
<dbReference type="InterPro" id="IPR009057">
    <property type="entry name" value="Homeodomain-like_sf"/>
</dbReference>
<keyword evidence="11" id="KW-1185">Reference proteome</keyword>
<dbReference type="Gene3D" id="1.10.357.10">
    <property type="entry name" value="Tetracycline Repressor, domain 2"/>
    <property type="match status" value="1"/>
</dbReference>
<comment type="caution">
    <text evidence="10">The sequence shown here is derived from an EMBL/GenBank/DDBJ whole genome shotgun (WGS) entry which is preliminary data.</text>
</comment>
<keyword evidence="3 7" id="KW-0805">Transcription regulation</keyword>
<evidence type="ECO:0000259" key="9">
    <source>
        <dbReference type="PROSITE" id="PS50977"/>
    </source>
</evidence>
<dbReference type="PROSITE" id="PS01081">
    <property type="entry name" value="HTH_TETR_1"/>
    <property type="match status" value="1"/>
</dbReference>
<evidence type="ECO:0000313" key="11">
    <source>
        <dbReference type="Proteomes" id="UP000248795"/>
    </source>
</evidence>
<evidence type="ECO:0000256" key="1">
    <source>
        <dbReference type="ARBA" id="ARBA00004719"/>
    </source>
</evidence>
<evidence type="ECO:0000256" key="6">
    <source>
        <dbReference type="ARBA" id="ARBA00024936"/>
    </source>
</evidence>
<dbReference type="InterPro" id="IPR050109">
    <property type="entry name" value="HTH-type_TetR-like_transc_reg"/>
</dbReference>
<dbReference type="NCBIfam" id="TIGR03384">
    <property type="entry name" value="betaine_BetI"/>
    <property type="match status" value="1"/>
</dbReference>